<dbReference type="Proteomes" id="UP000887577">
    <property type="component" value="Unplaced"/>
</dbReference>
<organism evidence="3 4">
    <name type="scientific">Panagrolaimus superbus</name>
    <dbReference type="NCBI Taxonomy" id="310955"/>
    <lineage>
        <taxon>Eukaryota</taxon>
        <taxon>Metazoa</taxon>
        <taxon>Ecdysozoa</taxon>
        <taxon>Nematoda</taxon>
        <taxon>Chromadorea</taxon>
        <taxon>Rhabditida</taxon>
        <taxon>Tylenchina</taxon>
        <taxon>Panagrolaimomorpha</taxon>
        <taxon>Panagrolaimoidea</taxon>
        <taxon>Panagrolaimidae</taxon>
        <taxon>Panagrolaimus</taxon>
    </lineage>
</organism>
<proteinExistence type="predicted"/>
<protein>
    <submittedName>
        <fullName evidence="4">Uncharacterized protein</fullName>
    </submittedName>
</protein>
<evidence type="ECO:0000313" key="4">
    <source>
        <dbReference type="WBParaSite" id="PSU_v2.g17656.t1"/>
    </source>
</evidence>
<keyword evidence="1" id="KW-0175">Coiled coil</keyword>
<evidence type="ECO:0000256" key="1">
    <source>
        <dbReference type="SAM" id="Coils"/>
    </source>
</evidence>
<feature type="coiled-coil region" evidence="1">
    <location>
        <begin position="68"/>
        <end position="112"/>
    </location>
</feature>
<evidence type="ECO:0000256" key="2">
    <source>
        <dbReference type="SAM" id="Phobius"/>
    </source>
</evidence>
<dbReference type="WBParaSite" id="PSU_v2.g17656.t1">
    <property type="protein sequence ID" value="PSU_v2.g17656.t1"/>
    <property type="gene ID" value="PSU_v2.g17656"/>
</dbReference>
<dbReference type="AlphaFoldDB" id="A0A914YBS7"/>
<reference evidence="4" key="1">
    <citation type="submission" date="2022-11" db="UniProtKB">
        <authorList>
            <consortium name="WormBaseParasite"/>
        </authorList>
    </citation>
    <scope>IDENTIFICATION</scope>
</reference>
<keyword evidence="3" id="KW-1185">Reference proteome</keyword>
<feature type="transmembrane region" description="Helical" evidence="2">
    <location>
        <begin position="16"/>
        <end position="33"/>
    </location>
</feature>
<keyword evidence="2" id="KW-0472">Membrane</keyword>
<evidence type="ECO:0000313" key="3">
    <source>
        <dbReference type="Proteomes" id="UP000887577"/>
    </source>
</evidence>
<name>A0A914YBS7_9BILA</name>
<keyword evidence="2" id="KW-0812">Transmembrane</keyword>
<accession>A0A914YBS7</accession>
<sequence length="157" mass="18377">MKQSCEYFKIWNTGGSWLYIFCFSLLGYSVAVWHMNQNQLKLKDGSLPDDQQKLLNAYKDFKKLVNSVGSLVSTKKETIQELEEIEREISKLSNKESEKQKSNNDLETLLNEKNICQLHNLDEFNLLPEEPPMTTNVRGIMRLNHNQIHLDLKYIKI</sequence>
<keyword evidence="2" id="KW-1133">Transmembrane helix</keyword>